<name>A0A829BQQ6_STRMG</name>
<dbReference type="EMBL" id="AHSR01000002">
    <property type="protein sequence ID" value="EMC25754.1"/>
    <property type="molecule type" value="Genomic_DNA"/>
</dbReference>
<dbReference type="RefSeq" id="WP_002283553.1">
    <property type="nucleotide sequence ID" value="NZ_AHSR01000002.1"/>
</dbReference>
<gene>
    <name evidence="1" type="ORF">SMU82_00480</name>
</gene>
<dbReference type="AlphaFoldDB" id="A0A829BQQ6"/>
<comment type="caution">
    <text evidence="1">The sequence shown here is derived from an EMBL/GenBank/DDBJ whole genome shotgun (WGS) entry which is preliminary data.</text>
</comment>
<dbReference type="Gene3D" id="3.40.50.1240">
    <property type="entry name" value="Phosphoglycerate mutase-like"/>
    <property type="match status" value="1"/>
</dbReference>
<dbReference type="InterPro" id="IPR029033">
    <property type="entry name" value="His_PPase_superfam"/>
</dbReference>
<protein>
    <recommendedName>
        <fullName evidence="3">Phosphoglycerate mutase</fullName>
    </recommendedName>
</protein>
<sequence length="181" mass="21134">MKFYIIRHAKVNMRWPKKCTSDEFNQACKKYDGADIVAFQGSLELPISNIYTSELIRTKQTAQQLFPLQSYQIDKRLNEAPLKAAFSSKIKLPLIFWNILGRLQWLFNSSKQEGIKASKERAEKFCDDLIYKGEDAILITHGFFMITLLKELKKRGFIVKDNGFNFDNLQVIEVKKRLLVY</sequence>
<evidence type="ECO:0000313" key="2">
    <source>
        <dbReference type="Proteomes" id="UP000011676"/>
    </source>
</evidence>
<accession>A0A829BQQ6</accession>
<reference evidence="1 2" key="1">
    <citation type="journal article" date="2013" name="Mol. Biol. Evol.">
        <title>Evolutionary and population genomics of the cavity causing bacteria Streptococcus mutans.</title>
        <authorList>
            <person name="Cornejo O.E."/>
            <person name="Lefebure T."/>
            <person name="Pavinski Bitar P.D."/>
            <person name="Lang P."/>
            <person name="Richards V.P."/>
            <person name="Eilertson K."/>
            <person name="Do T."/>
            <person name="Beighton D."/>
            <person name="Zeng L."/>
            <person name="Ahn S.J."/>
            <person name="Burne R.A."/>
            <person name="Siepel A."/>
            <person name="Bustamante C.D."/>
            <person name="Stanhope M.J."/>
        </authorList>
    </citation>
    <scope>NUCLEOTIDE SEQUENCE [LARGE SCALE GENOMIC DNA]</scope>
    <source>
        <strain evidence="1 2">SM6</strain>
    </source>
</reference>
<organism evidence="1 2">
    <name type="scientific">Streptococcus mutans SM6</name>
    <dbReference type="NCBI Taxonomy" id="857119"/>
    <lineage>
        <taxon>Bacteria</taxon>
        <taxon>Bacillati</taxon>
        <taxon>Bacillota</taxon>
        <taxon>Bacilli</taxon>
        <taxon>Lactobacillales</taxon>
        <taxon>Streptococcaceae</taxon>
        <taxon>Streptococcus</taxon>
    </lineage>
</organism>
<dbReference type="Pfam" id="PF00300">
    <property type="entry name" value="His_Phos_1"/>
    <property type="match status" value="1"/>
</dbReference>
<dbReference type="Proteomes" id="UP000011676">
    <property type="component" value="Unassembled WGS sequence"/>
</dbReference>
<proteinExistence type="predicted"/>
<dbReference type="SUPFAM" id="SSF53254">
    <property type="entry name" value="Phosphoglycerate mutase-like"/>
    <property type="match status" value="1"/>
</dbReference>
<evidence type="ECO:0008006" key="3">
    <source>
        <dbReference type="Google" id="ProtNLM"/>
    </source>
</evidence>
<evidence type="ECO:0000313" key="1">
    <source>
        <dbReference type="EMBL" id="EMC25754.1"/>
    </source>
</evidence>
<dbReference type="InterPro" id="IPR013078">
    <property type="entry name" value="His_Pase_superF_clade-1"/>
</dbReference>